<dbReference type="STRING" id="145388.A0A0D2MFJ6"/>
<proteinExistence type="predicted"/>
<dbReference type="KEGG" id="mng:MNEG_8480"/>
<keyword evidence="2" id="KW-0472">Membrane</keyword>
<dbReference type="AlphaFoldDB" id="A0A0D2MFJ6"/>
<keyword evidence="2" id="KW-0812">Transmembrane</keyword>
<keyword evidence="4" id="KW-1185">Reference proteome</keyword>
<evidence type="ECO:0000313" key="4">
    <source>
        <dbReference type="Proteomes" id="UP000054498"/>
    </source>
</evidence>
<sequence>MLSRRAAIEEKRETTETTSTPSDLLPDKLAELRRQARDAPKQSSSNIVQGALDEAQLITWPKPGKALLDTVLVLAIVAGTGTALFGVNVLLTDAFNWWYHH</sequence>
<feature type="compositionally biased region" description="Basic and acidic residues" evidence="1">
    <location>
        <begin position="1"/>
        <end position="15"/>
    </location>
</feature>
<accession>A0A0D2MFJ6</accession>
<protein>
    <recommendedName>
        <fullName evidence="5">Preprotein translocase subunit SecE</fullName>
    </recommendedName>
</protein>
<feature type="transmembrane region" description="Helical" evidence="2">
    <location>
        <begin position="66"/>
        <end position="91"/>
    </location>
</feature>
<dbReference type="OrthoDB" id="533171at2759"/>
<evidence type="ECO:0008006" key="5">
    <source>
        <dbReference type="Google" id="ProtNLM"/>
    </source>
</evidence>
<keyword evidence="2" id="KW-1133">Transmembrane helix</keyword>
<dbReference type="Proteomes" id="UP000054498">
    <property type="component" value="Unassembled WGS sequence"/>
</dbReference>
<dbReference type="GeneID" id="25741356"/>
<evidence type="ECO:0000313" key="3">
    <source>
        <dbReference type="EMBL" id="KIY99481.1"/>
    </source>
</evidence>
<organism evidence="3 4">
    <name type="scientific">Monoraphidium neglectum</name>
    <dbReference type="NCBI Taxonomy" id="145388"/>
    <lineage>
        <taxon>Eukaryota</taxon>
        <taxon>Viridiplantae</taxon>
        <taxon>Chlorophyta</taxon>
        <taxon>core chlorophytes</taxon>
        <taxon>Chlorophyceae</taxon>
        <taxon>CS clade</taxon>
        <taxon>Sphaeropleales</taxon>
        <taxon>Selenastraceae</taxon>
        <taxon>Monoraphidium</taxon>
    </lineage>
</organism>
<gene>
    <name evidence="3" type="ORF">MNEG_8480</name>
</gene>
<dbReference type="EMBL" id="KK101834">
    <property type="protein sequence ID" value="KIY99481.1"/>
    <property type="molecule type" value="Genomic_DNA"/>
</dbReference>
<dbReference type="InterPro" id="IPR055330">
    <property type="entry name" value="SECE1-like"/>
</dbReference>
<evidence type="ECO:0000256" key="1">
    <source>
        <dbReference type="SAM" id="MobiDB-lite"/>
    </source>
</evidence>
<dbReference type="GO" id="GO:0009535">
    <property type="term" value="C:chloroplast thylakoid membrane"/>
    <property type="evidence" value="ECO:0007669"/>
    <property type="project" value="TreeGrafter"/>
</dbReference>
<dbReference type="RefSeq" id="XP_013898501.1">
    <property type="nucleotide sequence ID" value="XM_014043047.1"/>
</dbReference>
<name>A0A0D2MFJ6_9CHLO</name>
<reference evidence="3 4" key="1">
    <citation type="journal article" date="2013" name="BMC Genomics">
        <title>Reconstruction of the lipid metabolism for the microalga Monoraphidium neglectum from its genome sequence reveals characteristics suitable for biofuel production.</title>
        <authorList>
            <person name="Bogen C."/>
            <person name="Al-Dilaimi A."/>
            <person name="Albersmeier A."/>
            <person name="Wichmann J."/>
            <person name="Grundmann M."/>
            <person name="Rupp O."/>
            <person name="Lauersen K.J."/>
            <person name="Blifernez-Klassen O."/>
            <person name="Kalinowski J."/>
            <person name="Goesmann A."/>
            <person name="Mussgnug J.H."/>
            <person name="Kruse O."/>
        </authorList>
    </citation>
    <scope>NUCLEOTIDE SEQUENCE [LARGE SCALE GENOMIC DNA]</scope>
    <source>
        <strain evidence="3 4">SAG 48.87</strain>
    </source>
</reference>
<feature type="region of interest" description="Disordered" evidence="1">
    <location>
        <begin position="1"/>
        <end position="27"/>
    </location>
</feature>
<dbReference type="PANTHER" id="PTHR37240:SF1">
    <property type="entry name" value="PREPROTEIN TRANSLOCASE SUBUNIT SECE1"/>
    <property type="match status" value="1"/>
</dbReference>
<evidence type="ECO:0000256" key="2">
    <source>
        <dbReference type="SAM" id="Phobius"/>
    </source>
</evidence>
<dbReference type="PANTHER" id="PTHR37240">
    <property type="entry name" value="PREPROTEIN TRANSLOCASE SUBUNIT SECE1"/>
    <property type="match status" value="1"/>
</dbReference>